<dbReference type="EMBL" id="CP049886">
    <property type="protein sequence ID" value="QIL46849.1"/>
    <property type="molecule type" value="Genomic_DNA"/>
</dbReference>
<evidence type="ECO:0000259" key="8">
    <source>
        <dbReference type="Pfam" id="PF00746"/>
    </source>
</evidence>
<keyword evidence="4" id="KW-0572">Peptidoglycan-anchor</keyword>
<feature type="signal peptide" evidence="7">
    <location>
        <begin position="1"/>
        <end position="22"/>
    </location>
</feature>
<dbReference type="RefSeq" id="WP_166008237.1">
    <property type="nucleotide sequence ID" value="NZ_CP049886.1"/>
</dbReference>
<gene>
    <name evidence="9" type="ORF">G7081_07080</name>
</gene>
<dbReference type="InterPro" id="IPR019931">
    <property type="entry name" value="LPXTG_anchor"/>
</dbReference>
<reference evidence="9 10" key="1">
    <citation type="submission" date="2020-03" db="EMBL/GenBank/DDBJ databases">
        <title>Vagococcus sp. nov., isolated from beetles.</title>
        <authorList>
            <person name="Hyun D.-W."/>
            <person name="Bae J.-W."/>
        </authorList>
    </citation>
    <scope>NUCLEOTIDE SEQUENCE [LARGE SCALE GENOMIC DNA]</scope>
    <source>
        <strain evidence="9 10">HDW17A</strain>
    </source>
</reference>
<name>A0A6G8APF4_9ENTE</name>
<keyword evidence="6" id="KW-1133">Transmembrane helix</keyword>
<accession>A0A6G8APF4</accession>
<dbReference type="Proteomes" id="UP000500890">
    <property type="component" value="Chromosome"/>
</dbReference>
<feature type="chain" id="PRO_5026115237" evidence="7">
    <location>
        <begin position="23"/>
        <end position="266"/>
    </location>
</feature>
<evidence type="ECO:0000313" key="10">
    <source>
        <dbReference type="Proteomes" id="UP000500890"/>
    </source>
</evidence>
<evidence type="ECO:0000256" key="5">
    <source>
        <dbReference type="SAM" id="MobiDB-lite"/>
    </source>
</evidence>
<evidence type="ECO:0000313" key="9">
    <source>
        <dbReference type="EMBL" id="QIL46849.1"/>
    </source>
</evidence>
<dbReference type="NCBIfam" id="TIGR01167">
    <property type="entry name" value="LPXTG_anchor"/>
    <property type="match status" value="1"/>
</dbReference>
<keyword evidence="2" id="KW-0964">Secreted</keyword>
<keyword evidence="10" id="KW-1185">Reference proteome</keyword>
<sequence>MKKLLFITGVACSLGLPIVSDAQEELSNEVQGDNPQISIVEVQKDIGTDETFIMSTPNVWPGVGANPEKPDVWPSVDGEVWPVKPEVWPGAEAKPEKPEVWPGVEGEETPERPEVWPGVEAKPEQPEVWPGVEGEEAPERPEVWPGVEAKPEQPEVWPGVEVNPIEKPSNPDNPVEKPEVFEAKQNKKIATSETENIKLVKDKKQAFNISKETEKIDSKIENESKQNMQQNKLPQTGQENNLVFTIIGFTAIALAMVRGVLNRKVY</sequence>
<evidence type="ECO:0000256" key="6">
    <source>
        <dbReference type="SAM" id="Phobius"/>
    </source>
</evidence>
<protein>
    <submittedName>
        <fullName evidence="9">LPXTG cell wall anchor domain-containing protein</fullName>
    </submittedName>
</protein>
<feature type="domain" description="Gram-positive cocci surface proteins LPxTG" evidence="8">
    <location>
        <begin position="229"/>
        <end position="264"/>
    </location>
</feature>
<proteinExistence type="predicted"/>
<evidence type="ECO:0000256" key="4">
    <source>
        <dbReference type="ARBA" id="ARBA00023088"/>
    </source>
</evidence>
<keyword evidence="3 7" id="KW-0732">Signal</keyword>
<organism evidence="9 10">
    <name type="scientific">Vagococcus coleopterorum</name>
    <dbReference type="NCBI Taxonomy" id="2714946"/>
    <lineage>
        <taxon>Bacteria</taxon>
        <taxon>Bacillati</taxon>
        <taxon>Bacillota</taxon>
        <taxon>Bacilli</taxon>
        <taxon>Lactobacillales</taxon>
        <taxon>Enterococcaceae</taxon>
        <taxon>Vagococcus</taxon>
    </lineage>
</organism>
<feature type="region of interest" description="Disordered" evidence="5">
    <location>
        <begin position="89"/>
        <end position="176"/>
    </location>
</feature>
<keyword evidence="6" id="KW-0472">Membrane</keyword>
<evidence type="ECO:0000256" key="2">
    <source>
        <dbReference type="ARBA" id="ARBA00022525"/>
    </source>
</evidence>
<evidence type="ECO:0000256" key="3">
    <source>
        <dbReference type="ARBA" id="ARBA00022729"/>
    </source>
</evidence>
<feature type="transmembrane region" description="Helical" evidence="6">
    <location>
        <begin position="242"/>
        <end position="261"/>
    </location>
</feature>
<evidence type="ECO:0000256" key="1">
    <source>
        <dbReference type="ARBA" id="ARBA00022512"/>
    </source>
</evidence>
<dbReference type="KEGG" id="vah:G7081_07080"/>
<dbReference type="AlphaFoldDB" id="A0A6G8APF4"/>
<keyword evidence="6" id="KW-0812">Transmembrane</keyword>
<dbReference type="Pfam" id="PF00746">
    <property type="entry name" value="Gram_pos_anchor"/>
    <property type="match status" value="1"/>
</dbReference>
<evidence type="ECO:0000256" key="7">
    <source>
        <dbReference type="SAM" id="SignalP"/>
    </source>
</evidence>
<keyword evidence="1" id="KW-0134">Cell wall</keyword>